<protein>
    <submittedName>
        <fullName evidence="2">Uncharacterized protein</fullName>
    </submittedName>
</protein>
<reference evidence="2" key="2">
    <citation type="journal article" date="2022" name="BMC Genomics">
        <title>Comparative genome analysis of mycobacteria focusing on tRNA and non-coding RNA.</title>
        <authorList>
            <person name="Behra P.R.K."/>
            <person name="Pettersson B.M.F."/>
            <person name="Ramesh M."/>
            <person name="Das S."/>
            <person name="Dasgupta S."/>
            <person name="Kirsebom L.A."/>
        </authorList>
    </citation>
    <scope>NUCLEOTIDE SEQUENCE</scope>
    <source>
        <strain evidence="2">DSM 44838</strain>
    </source>
</reference>
<gene>
    <name evidence="2" type="ORF">H7K45_18765</name>
</gene>
<accession>A0A9X2Z545</accession>
<evidence type="ECO:0000313" key="3">
    <source>
        <dbReference type="Proteomes" id="UP001141629"/>
    </source>
</evidence>
<sequence length="51" mass="5412">MASHPMRPGAVPPSEWHTSAHVYTHSHLMACLRAGLIALALLGVLALIVLT</sequence>
<reference evidence="2" key="1">
    <citation type="submission" date="2020-07" db="EMBL/GenBank/DDBJ databases">
        <authorList>
            <person name="Pettersson B.M.F."/>
            <person name="Behra P.R.K."/>
            <person name="Ramesh M."/>
            <person name="Das S."/>
            <person name="Dasgupta S."/>
            <person name="Kirsebom L.A."/>
        </authorList>
    </citation>
    <scope>NUCLEOTIDE SEQUENCE</scope>
    <source>
        <strain evidence="2">DSM 44838</strain>
    </source>
</reference>
<comment type="caution">
    <text evidence="2">The sequence shown here is derived from an EMBL/GenBank/DDBJ whole genome shotgun (WGS) entry which is preliminary data.</text>
</comment>
<dbReference type="Proteomes" id="UP001141629">
    <property type="component" value="Unassembled WGS sequence"/>
</dbReference>
<name>A0A9X2Z545_9MYCO</name>
<proteinExistence type="predicted"/>
<organism evidence="2 3">
    <name type="scientific">Mycobacterium yunnanensis</name>
    <dbReference type="NCBI Taxonomy" id="368477"/>
    <lineage>
        <taxon>Bacteria</taxon>
        <taxon>Bacillati</taxon>
        <taxon>Actinomycetota</taxon>
        <taxon>Actinomycetes</taxon>
        <taxon>Mycobacteriales</taxon>
        <taxon>Mycobacteriaceae</taxon>
        <taxon>Mycobacterium</taxon>
    </lineage>
</organism>
<keyword evidence="1" id="KW-0812">Transmembrane</keyword>
<keyword evidence="1" id="KW-1133">Transmembrane helix</keyword>
<feature type="transmembrane region" description="Helical" evidence="1">
    <location>
        <begin position="27"/>
        <end position="50"/>
    </location>
</feature>
<dbReference type="AlphaFoldDB" id="A0A9X2Z545"/>
<evidence type="ECO:0000313" key="2">
    <source>
        <dbReference type="EMBL" id="MCV7422591.1"/>
    </source>
</evidence>
<evidence type="ECO:0000256" key="1">
    <source>
        <dbReference type="SAM" id="Phobius"/>
    </source>
</evidence>
<dbReference type="RefSeq" id="WP_263997416.1">
    <property type="nucleotide sequence ID" value="NZ_JACKVK010000009.1"/>
</dbReference>
<dbReference type="EMBL" id="JACKVK010000009">
    <property type="protein sequence ID" value="MCV7422591.1"/>
    <property type="molecule type" value="Genomic_DNA"/>
</dbReference>
<keyword evidence="1" id="KW-0472">Membrane</keyword>
<keyword evidence="3" id="KW-1185">Reference proteome</keyword>